<evidence type="ECO:0000256" key="2">
    <source>
        <dbReference type="ARBA" id="ARBA00022490"/>
    </source>
</evidence>
<feature type="coiled-coil region" evidence="6">
    <location>
        <begin position="22"/>
        <end position="49"/>
    </location>
</feature>
<evidence type="ECO:0000256" key="1">
    <source>
        <dbReference type="ARBA" id="ARBA00009998"/>
    </source>
</evidence>
<comment type="caution">
    <text evidence="7">The sequence shown here is derived from an EMBL/GenBank/DDBJ whole genome shotgun (WGS) entry which is preliminary data.</text>
</comment>
<dbReference type="GO" id="GO:0008855">
    <property type="term" value="F:exodeoxyribonuclease VII activity"/>
    <property type="evidence" value="ECO:0007669"/>
    <property type="project" value="InterPro"/>
</dbReference>
<dbReference type="RefSeq" id="WP_338179774.1">
    <property type="nucleotide sequence ID" value="NZ_JAEKNQ010000038.1"/>
</dbReference>
<sequence length="57" mass="6413">MDTLLDRLEAALQRLNDPRAPVQQIVADYELAERLLREAEVRLEQARTSLGHGRSGA</sequence>
<keyword evidence="2" id="KW-0963">Cytoplasm</keyword>
<dbReference type="Proteomes" id="UP000620075">
    <property type="component" value="Unassembled WGS sequence"/>
</dbReference>
<dbReference type="AlphaFoldDB" id="A0A934KK73"/>
<name>A0A934KK73_9BACT</name>
<accession>A0A934KK73</accession>
<evidence type="ECO:0000256" key="4">
    <source>
        <dbReference type="ARBA" id="ARBA00022801"/>
    </source>
</evidence>
<comment type="similarity">
    <text evidence="1">Belongs to the XseB family.</text>
</comment>
<evidence type="ECO:0000256" key="5">
    <source>
        <dbReference type="ARBA" id="ARBA00022839"/>
    </source>
</evidence>
<dbReference type="SUPFAM" id="SSF116842">
    <property type="entry name" value="XseB-like"/>
    <property type="match status" value="1"/>
</dbReference>
<keyword evidence="6" id="KW-0175">Coiled coil</keyword>
<dbReference type="InterPro" id="IPR037004">
    <property type="entry name" value="Exonuc_VII_ssu_sf"/>
</dbReference>
<dbReference type="GO" id="GO:0009318">
    <property type="term" value="C:exodeoxyribonuclease VII complex"/>
    <property type="evidence" value="ECO:0007669"/>
    <property type="project" value="InterPro"/>
</dbReference>
<evidence type="ECO:0000256" key="3">
    <source>
        <dbReference type="ARBA" id="ARBA00022722"/>
    </source>
</evidence>
<dbReference type="Pfam" id="PF02609">
    <property type="entry name" value="Exonuc_VII_S"/>
    <property type="match status" value="1"/>
</dbReference>
<dbReference type="GO" id="GO:0006308">
    <property type="term" value="P:DNA catabolic process"/>
    <property type="evidence" value="ECO:0007669"/>
    <property type="project" value="InterPro"/>
</dbReference>
<reference evidence="7 8" key="1">
    <citation type="submission" date="2020-10" db="EMBL/GenBank/DDBJ databases">
        <title>Ca. Dormibacterota MAGs.</title>
        <authorList>
            <person name="Montgomery K."/>
        </authorList>
    </citation>
    <scope>NUCLEOTIDE SEQUENCE [LARGE SCALE GENOMIC DNA]</scope>
    <source>
        <strain evidence="7">SC8811_S16_3</strain>
    </source>
</reference>
<dbReference type="Gene3D" id="1.10.287.1040">
    <property type="entry name" value="Exonuclease VII, small subunit"/>
    <property type="match status" value="1"/>
</dbReference>
<evidence type="ECO:0000256" key="6">
    <source>
        <dbReference type="SAM" id="Coils"/>
    </source>
</evidence>
<keyword evidence="3" id="KW-0540">Nuclease</keyword>
<evidence type="ECO:0000313" key="8">
    <source>
        <dbReference type="Proteomes" id="UP000620075"/>
    </source>
</evidence>
<proteinExistence type="inferred from homology"/>
<gene>
    <name evidence="7" type="ORF">JF888_10260</name>
</gene>
<organism evidence="7 8">
    <name type="scientific">Candidatus Dormiibacter inghamiae</name>
    <dbReference type="NCBI Taxonomy" id="3127013"/>
    <lineage>
        <taxon>Bacteria</taxon>
        <taxon>Bacillati</taxon>
        <taxon>Candidatus Dormiibacterota</taxon>
        <taxon>Candidatus Dormibacteria</taxon>
        <taxon>Candidatus Dormibacterales</taxon>
        <taxon>Candidatus Dormibacteraceae</taxon>
        <taxon>Candidatus Dormiibacter</taxon>
    </lineage>
</organism>
<keyword evidence="5" id="KW-0269">Exonuclease</keyword>
<keyword evidence="4" id="KW-0378">Hydrolase</keyword>
<dbReference type="EMBL" id="JAEKNQ010000038">
    <property type="protein sequence ID" value="MBJ7603555.1"/>
    <property type="molecule type" value="Genomic_DNA"/>
</dbReference>
<protein>
    <submittedName>
        <fullName evidence="7">Exodeoxyribonuclease VII small subunit</fullName>
    </submittedName>
</protein>
<dbReference type="InterPro" id="IPR003761">
    <property type="entry name" value="Exonuc_VII_S"/>
</dbReference>
<evidence type="ECO:0000313" key="7">
    <source>
        <dbReference type="EMBL" id="MBJ7603555.1"/>
    </source>
</evidence>